<organism evidence="9 10">
    <name type="scientific">Caenorhabditis remanei</name>
    <name type="common">Caenorhabditis vulgaris</name>
    <dbReference type="NCBI Taxonomy" id="31234"/>
    <lineage>
        <taxon>Eukaryota</taxon>
        <taxon>Metazoa</taxon>
        <taxon>Ecdysozoa</taxon>
        <taxon>Nematoda</taxon>
        <taxon>Chromadorea</taxon>
        <taxon>Rhabditida</taxon>
        <taxon>Rhabditina</taxon>
        <taxon>Rhabditomorpha</taxon>
        <taxon>Rhabditoidea</taxon>
        <taxon>Rhabditidae</taxon>
        <taxon>Peloderinae</taxon>
        <taxon>Caenorhabditis</taxon>
    </lineage>
</organism>
<comment type="caution">
    <text evidence="9">The sequence shown here is derived from an EMBL/GenBank/DDBJ whole genome shotgun (WGS) entry which is preliminary data.</text>
</comment>
<protein>
    <submittedName>
        <fullName evidence="9">Uncharacterized protein</fullName>
    </submittedName>
</protein>
<dbReference type="AlphaFoldDB" id="A0A6A5GM89"/>
<dbReference type="InterPro" id="IPR004299">
    <property type="entry name" value="MBOAT_fam"/>
</dbReference>
<keyword evidence="6" id="KW-0012">Acyltransferase</keyword>
<feature type="compositionally biased region" description="Low complexity" evidence="7">
    <location>
        <begin position="471"/>
        <end position="483"/>
    </location>
</feature>
<keyword evidence="4 8" id="KW-1133">Transmembrane helix</keyword>
<dbReference type="GeneID" id="9812672"/>
<feature type="transmembrane region" description="Helical" evidence="8">
    <location>
        <begin position="440"/>
        <end position="460"/>
    </location>
</feature>
<keyword evidence="5 8" id="KW-0472">Membrane</keyword>
<evidence type="ECO:0000256" key="1">
    <source>
        <dbReference type="ARBA" id="ARBA00004141"/>
    </source>
</evidence>
<evidence type="ECO:0000256" key="7">
    <source>
        <dbReference type="SAM" id="MobiDB-lite"/>
    </source>
</evidence>
<evidence type="ECO:0000313" key="10">
    <source>
        <dbReference type="Proteomes" id="UP000483820"/>
    </source>
</evidence>
<dbReference type="PANTHER" id="PTHR13906">
    <property type="entry name" value="PORCUPINE"/>
    <property type="match status" value="1"/>
</dbReference>
<dbReference type="CTD" id="9812672"/>
<evidence type="ECO:0000256" key="3">
    <source>
        <dbReference type="ARBA" id="ARBA00022692"/>
    </source>
</evidence>
<feature type="transmembrane region" description="Helical" evidence="8">
    <location>
        <begin position="263"/>
        <end position="281"/>
    </location>
</feature>
<evidence type="ECO:0000256" key="4">
    <source>
        <dbReference type="ARBA" id="ARBA00022989"/>
    </source>
</evidence>
<evidence type="ECO:0000313" key="9">
    <source>
        <dbReference type="EMBL" id="KAF1755645.1"/>
    </source>
</evidence>
<dbReference type="EMBL" id="WUAV01000004">
    <property type="protein sequence ID" value="KAF1755645.1"/>
    <property type="molecule type" value="Genomic_DNA"/>
</dbReference>
<feature type="compositionally biased region" description="Polar residues" evidence="7">
    <location>
        <begin position="492"/>
        <end position="508"/>
    </location>
</feature>
<dbReference type="KEGG" id="crq:GCK72_012095"/>
<dbReference type="GO" id="GO:0030258">
    <property type="term" value="P:lipid modification"/>
    <property type="evidence" value="ECO:0007669"/>
    <property type="project" value="TreeGrafter"/>
</dbReference>
<dbReference type="Pfam" id="PF03062">
    <property type="entry name" value="MBOAT"/>
    <property type="match status" value="1"/>
</dbReference>
<keyword evidence="3 8" id="KW-0812">Transmembrane</keyword>
<evidence type="ECO:0000256" key="8">
    <source>
        <dbReference type="SAM" id="Phobius"/>
    </source>
</evidence>
<evidence type="ECO:0000256" key="6">
    <source>
        <dbReference type="ARBA" id="ARBA00023315"/>
    </source>
</evidence>
<dbReference type="Proteomes" id="UP000483820">
    <property type="component" value="Chromosome IV"/>
</dbReference>
<proteinExistence type="predicted"/>
<dbReference type="InterPro" id="IPR049941">
    <property type="entry name" value="LPLAT_7/PORCN-like"/>
</dbReference>
<feature type="transmembrane region" description="Helical" evidence="8">
    <location>
        <begin position="409"/>
        <end position="428"/>
    </location>
</feature>
<dbReference type="GO" id="GO:0016746">
    <property type="term" value="F:acyltransferase activity"/>
    <property type="evidence" value="ECO:0007669"/>
    <property type="project" value="UniProtKB-KW"/>
</dbReference>
<evidence type="ECO:0000256" key="5">
    <source>
        <dbReference type="ARBA" id="ARBA00023136"/>
    </source>
</evidence>
<gene>
    <name evidence="9" type="ORF">GCK72_012095</name>
</gene>
<name>A0A6A5GM89_CAERE</name>
<dbReference type="RefSeq" id="XP_003094304.2">
    <property type="nucleotide sequence ID" value="XM_003094256.2"/>
</dbReference>
<sequence length="508" mass="58289">MSSLNDEPDENNHIFYDPVTLLRPISRATGISLDQLNFVTVLFVSFGLGYWYRLQFRDANRTTRAAVTTGIGLFFSYFCYGNAIIHLFINGFGSYILMVAIPPQHVHKAVFAFAMGYLLLIHAYRWMYQKTYCLDVTGSMMVAVGKITLLASAIHDGMGRDEKDLSAGQKRDAVKEIPSLLDFASYMFNFQTVIVGPMNHYHTWSNFLDLKHVPKDDKTGKPHDPTDTAMLKFEMALGFSVVYTILSPYLPMSLTSDPATNEYNLVVWWLITVAASTVHRLPYYFAWTISDAICNISGFGFDGLTEDTLEPKWSKTTNVKPLRVEFGQNYKEMVDNWNIWTVAWLRRVVYERVDGPYRTLAVYVTGAAWHGLAVGYYFSFLTSALFTLSAATFRRCMRHRFLDNAMHKLMYDIFGMVVSKFAIGYIHWPFFVMHFWPSLFVYRKLYMTPHLIALFIYIYLPQIFPPQSKSKMSSISVSSNSSSLHTEKSDTSQRSTRFENSTRTAIEK</sequence>
<feature type="region of interest" description="Disordered" evidence="7">
    <location>
        <begin position="471"/>
        <end position="508"/>
    </location>
</feature>
<dbReference type="GO" id="GO:0016020">
    <property type="term" value="C:membrane"/>
    <property type="evidence" value="ECO:0007669"/>
    <property type="project" value="UniProtKB-SubCell"/>
</dbReference>
<feature type="transmembrane region" description="Helical" evidence="8">
    <location>
        <begin position="66"/>
        <end position="89"/>
    </location>
</feature>
<reference evidence="9 10" key="1">
    <citation type="submission" date="2019-12" db="EMBL/GenBank/DDBJ databases">
        <title>Chromosome-level assembly of the Caenorhabditis remanei genome.</title>
        <authorList>
            <person name="Teterina A.A."/>
            <person name="Willis J.H."/>
            <person name="Phillips P.C."/>
        </authorList>
    </citation>
    <scope>NUCLEOTIDE SEQUENCE [LARGE SCALE GENOMIC DNA]</scope>
    <source>
        <strain evidence="9 10">PX506</strain>
        <tissue evidence="9">Whole organism</tissue>
    </source>
</reference>
<feature type="transmembrane region" description="Helical" evidence="8">
    <location>
        <begin position="367"/>
        <end position="388"/>
    </location>
</feature>
<evidence type="ECO:0000256" key="2">
    <source>
        <dbReference type="ARBA" id="ARBA00022679"/>
    </source>
</evidence>
<accession>A0A6A5GM89</accession>
<keyword evidence="2" id="KW-0808">Transferase</keyword>
<feature type="transmembrane region" description="Helical" evidence="8">
    <location>
        <begin position="95"/>
        <end position="120"/>
    </location>
</feature>
<comment type="subcellular location">
    <subcellularLocation>
        <location evidence="1">Membrane</location>
        <topology evidence="1">Multi-pass membrane protein</topology>
    </subcellularLocation>
</comment>
<feature type="transmembrane region" description="Helical" evidence="8">
    <location>
        <begin position="36"/>
        <end position="54"/>
    </location>
</feature>
<dbReference type="PANTHER" id="PTHR13906:SF11">
    <property type="entry name" value="MEMBRANE BOUND O-ACYL TRANSFERASE, MBOAT"/>
    <property type="match status" value="1"/>
</dbReference>